<protein>
    <submittedName>
        <fullName evidence="2">Transposon Ty3-I Gag-Pol polyprotein</fullName>
    </submittedName>
</protein>
<name>A0A6L2NSR3_TANCI</name>
<evidence type="ECO:0000256" key="1">
    <source>
        <dbReference type="SAM" id="MobiDB-lite"/>
    </source>
</evidence>
<evidence type="ECO:0000313" key="2">
    <source>
        <dbReference type="EMBL" id="GEU88112.1"/>
    </source>
</evidence>
<feature type="compositionally biased region" description="Basic and acidic residues" evidence="1">
    <location>
        <begin position="44"/>
        <end position="56"/>
    </location>
</feature>
<dbReference type="AlphaFoldDB" id="A0A6L2NSR3"/>
<feature type="region of interest" description="Disordered" evidence="1">
    <location>
        <begin position="40"/>
        <end position="64"/>
    </location>
</feature>
<sequence>MVGGTEIPQTRTSSGVRSTEEMDIAINDLNSKFIYDEGEETMDEYNRGPRRGDRPRIMVGRNVNPRGYSERQSYRVKAEIPNFVRNLDIDTMLDWLYEVDKFLTSWKFPKKNK</sequence>
<dbReference type="EMBL" id="BKCJ010009678">
    <property type="protein sequence ID" value="GEU88112.1"/>
    <property type="molecule type" value="Genomic_DNA"/>
</dbReference>
<proteinExistence type="predicted"/>
<gene>
    <name evidence="2" type="ORF">Tci_060090</name>
</gene>
<organism evidence="2">
    <name type="scientific">Tanacetum cinerariifolium</name>
    <name type="common">Dalmatian daisy</name>
    <name type="synonym">Chrysanthemum cinerariifolium</name>
    <dbReference type="NCBI Taxonomy" id="118510"/>
    <lineage>
        <taxon>Eukaryota</taxon>
        <taxon>Viridiplantae</taxon>
        <taxon>Streptophyta</taxon>
        <taxon>Embryophyta</taxon>
        <taxon>Tracheophyta</taxon>
        <taxon>Spermatophyta</taxon>
        <taxon>Magnoliopsida</taxon>
        <taxon>eudicotyledons</taxon>
        <taxon>Gunneridae</taxon>
        <taxon>Pentapetalae</taxon>
        <taxon>asterids</taxon>
        <taxon>campanulids</taxon>
        <taxon>Asterales</taxon>
        <taxon>Asteraceae</taxon>
        <taxon>Asteroideae</taxon>
        <taxon>Anthemideae</taxon>
        <taxon>Anthemidinae</taxon>
        <taxon>Tanacetum</taxon>
    </lineage>
</organism>
<accession>A0A6L2NSR3</accession>
<reference evidence="2" key="1">
    <citation type="journal article" date="2019" name="Sci. Rep.">
        <title>Draft genome of Tanacetum cinerariifolium, the natural source of mosquito coil.</title>
        <authorList>
            <person name="Yamashiro T."/>
            <person name="Shiraishi A."/>
            <person name="Satake H."/>
            <person name="Nakayama K."/>
        </authorList>
    </citation>
    <scope>NUCLEOTIDE SEQUENCE</scope>
</reference>
<comment type="caution">
    <text evidence="2">The sequence shown here is derived from an EMBL/GenBank/DDBJ whole genome shotgun (WGS) entry which is preliminary data.</text>
</comment>